<dbReference type="RefSeq" id="YP_009798174.1">
    <property type="nucleotide sequence ID" value="NC_047924.1"/>
</dbReference>
<evidence type="ECO:0000313" key="1">
    <source>
        <dbReference type="EMBL" id="AUV59890.1"/>
    </source>
</evidence>
<reference evidence="1 2" key="1">
    <citation type="submission" date="2018-01" db="EMBL/GenBank/DDBJ databases">
        <title>Lactobacillus phages that infect wine-derived L. plantarum strains.</title>
        <authorList>
            <person name="Kyrkou I."/>
            <person name="Hestbjerg Hansen L."/>
        </authorList>
    </citation>
    <scope>NUCLEOTIDE SEQUENCE [LARGE SCALE GENOMIC DNA]</scope>
</reference>
<evidence type="ECO:0000313" key="2">
    <source>
        <dbReference type="Proteomes" id="UP000241463"/>
    </source>
</evidence>
<name>A0A2K9VCE9_9CAUD</name>
<protein>
    <submittedName>
        <fullName evidence="1">Uncharacterized protein</fullName>
    </submittedName>
</protein>
<dbReference type="GeneID" id="54988619"/>
<dbReference type="EMBL" id="MG765277">
    <property type="protein sequence ID" value="AUV59890.1"/>
    <property type="molecule type" value="Genomic_DNA"/>
</dbReference>
<dbReference type="Proteomes" id="UP000241463">
    <property type="component" value="Segment"/>
</dbReference>
<sequence>MTKYTKTEGTQEIWDALDDFYDYDSLAIRPEIYTEDGETFIYLNLVILTSENIYSFIEGVSVSVELGRYDNDDDETEARAYKKAMKAAKEFDIHVTEPA</sequence>
<organism evidence="1 2">
    <name type="scientific">Lactobacillus phage Bacchae</name>
    <dbReference type="NCBI Taxonomy" id="2079429"/>
    <lineage>
        <taxon>Viruses</taxon>
        <taxon>Duplodnaviria</taxon>
        <taxon>Heunggongvirae</taxon>
        <taxon>Uroviricota</taxon>
        <taxon>Caudoviricetes</taxon>
        <taxon>Herelleviridae</taxon>
        <taxon>Harbinvirus</taxon>
        <taxon>Harbinvirus bacchae</taxon>
    </lineage>
</organism>
<keyword evidence="2" id="KW-1185">Reference proteome</keyword>
<accession>A0A2K9VCE9</accession>
<proteinExistence type="predicted"/>
<dbReference type="KEGG" id="vg:54988619"/>